<evidence type="ECO:0000256" key="6">
    <source>
        <dbReference type="SAM" id="Coils"/>
    </source>
</evidence>
<comment type="subcellular location">
    <subcellularLocation>
        <location evidence="1">Cytoplasm</location>
    </subcellularLocation>
</comment>
<evidence type="ECO:0000313" key="11">
    <source>
        <dbReference type="EnsemblMetazoa" id="ENSAATROPP014713"/>
    </source>
</evidence>
<evidence type="ECO:0000259" key="10">
    <source>
        <dbReference type="Pfam" id="PF21634"/>
    </source>
</evidence>
<organism evidence="11 12">
    <name type="scientific">Anopheles atroparvus</name>
    <name type="common">European mosquito</name>
    <dbReference type="NCBI Taxonomy" id="41427"/>
    <lineage>
        <taxon>Eukaryota</taxon>
        <taxon>Metazoa</taxon>
        <taxon>Ecdysozoa</taxon>
        <taxon>Arthropoda</taxon>
        <taxon>Hexapoda</taxon>
        <taxon>Insecta</taxon>
        <taxon>Pterygota</taxon>
        <taxon>Neoptera</taxon>
        <taxon>Endopterygota</taxon>
        <taxon>Diptera</taxon>
        <taxon>Nematocera</taxon>
        <taxon>Culicoidea</taxon>
        <taxon>Culicidae</taxon>
        <taxon>Anophelinae</taxon>
        <taxon>Anopheles</taxon>
    </lineage>
</organism>
<dbReference type="EnsemblMetazoa" id="ENSAATROPT016725">
    <property type="protein sequence ID" value="ENSAATROPP014713"/>
    <property type="gene ID" value="ENSAATROPG013693"/>
</dbReference>
<accession>A0AAG5DVU8</accession>
<dbReference type="Pfam" id="PF21634">
    <property type="entry name" value="MOV-10_beta-barrel"/>
    <property type="match status" value="1"/>
</dbReference>
<dbReference type="EC" id="3.6.4.13" evidence="3"/>
<feature type="domain" description="Helicase MOV-10-like beta-barrel" evidence="10">
    <location>
        <begin position="558"/>
        <end position="633"/>
    </location>
</feature>
<proteinExistence type="inferred from homology"/>
<dbReference type="PANTHER" id="PTHR45418">
    <property type="entry name" value="CANCER/TESTIS ANTIGEN 55"/>
    <property type="match status" value="1"/>
</dbReference>
<dbReference type="InterPro" id="IPR041679">
    <property type="entry name" value="DNA2/NAM7-like_C"/>
</dbReference>
<dbReference type="InterPro" id="IPR049080">
    <property type="entry name" value="MOV-10-like_beta-barrel"/>
</dbReference>
<dbReference type="Proteomes" id="UP000075880">
    <property type="component" value="Unassembled WGS sequence"/>
</dbReference>
<feature type="coiled-coil region" evidence="6">
    <location>
        <begin position="12"/>
        <end position="39"/>
    </location>
</feature>
<feature type="region of interest" description="Disordered" evidence="7">
    <location>
        <begin position="127"/>
        <end position="150"/>
    </location>
</feature>
<evidence type="ECO:0000256" key="1">
    <source>
        <dbReference type="ARBA" id="ARBA00004496"/>
    </source>
</evidence>
<keyword evidence="4" id="KW-0963">Cytoplasm</keyword>
<evidence type="ECO:0000256" key="5">
    <source>
        <dbReference type="ARBA" id="ARBA00047984"/>
    </source>
</evidence>
<reference evidence="11" key="1">
    <citation type="submission" date="2024-04" db="UniProtKB">
        <authorList>
            <consortium name="EnsemblMetazoa"/>
        </authorList>
    </citation>
    <scope>IDENTIFICATION</scope>
    <source>
        <strain evidence="11">EBRO</strain>
    </source>
</reference>
<evidence type="ECO:0000313" key="12">
    <source>
        <dbReference type="Proteomes" id="UP000075880"/>
    </source>
</evidence>
<protein>
    <recommendedName>
        <fullName evidence="3">RNA helicase</fullName>
        <ecNumber evidence="3">3.6.4.13</ecNumber>
    </recommendedName>
</protein>
<dbReference type="InterPro" id="IPR041677">
    <property type="entry name" value="DNA2/NAM7_AAA_11"/>
</dbReference>
<feature type="domain" description="DNA2/NAM7 helicase-like C-terminal" evidence="9">
    <location>
        <begin position="911"/>
        <end position="1132"/>
    </location>
</feature>
<feature type="domain" description="DNA2/NAM7 helicase helicase" evidence="8">
    <location>
        <begin position="701"/>
        <end position="786"/>
    </location>
</feature>
<evidence type="ECO:0000256" key="3">
    <source>
        <dbReference type="ARBA" id="ARBA00012552"/>
    </source>
</evidence>
<evidence type="ECO:0000259" key="9">
    <source>
        <dbReference type="Pfam" id="PF13087"/>
    </source>
</evidence>
<dbReference type="GO" id="GO:0005524">
    <property type="term" value="F:ATP binding"/>
    <property type="evidence" value="ECO:0007669"/>
    <property type="project" value="UniProtKB-KW"/>
</dbReference>
<dbReference type="PANTHER" id="PTHR45418:SF5">
    <property type="entry name" value="BRCA2-INTERACTING PROTEIN-LIKE-RELATED"/>
    <property type="match status" value="1"/>
</dbReference>
<dbReference type="GO" id="GO:0005737">
    <property type="term" value="C:cytoplasm"/>
    <property type="evidence" value="ECO:0007669"/>
    <property type="project" value="UniProtKB-SubCell"/>
</dbReference>
<evidence type="ECO:0000259" key="8">
    <source>
        <dbReference type="Pfam" id="PF13086"/>
    </source>
</evidence>
<dbReference type="GO" id="GO:0016787">
    <property type="term" value="F:hydrolase activity"/>
    <property type="evidence" value="ECO:0007669"/>
    <property type="project" value="UniProtKB-KW"/>
</dbReference>
<dbReference type="Gene3D" id="3.40.50.300">
    <property type="entry name" value="P-loop containing nucleotide triphosphate hydrolases"/>
    <property type="match status" value="2"/>
</dbReference>
<dbReference type="GO" id="GO:0003724">
    <property type="term" value="F:RNA helicase activity"/>
    <property type="evidence" value="ECO:0007669"/>
    <property type="project" value="UniProtKB-EC"/>
</dbReference>
<dbReference type="InterPro" id="IPR047187">
    <property type="entry name" value="SF1_C_Upf1"/>
</dbReference>
<feature type="domain" description="DNA2/NAM7 helicase helicase" evidence="8">
    <location>
        <begin position="824"/>
        <end position="902"/>
    </location>
</feature>
<keyword evidence="12" id="KW-1185">Reference proteome</keyword>
<feature type="compositionally biased region" description="Basic and acidic residues" evidence="7">
    <location>
        <begin position="305"/>
        <end position="316"/>
    </location>
</feature>
<dbReference type="CDD" id="cd18808">
    <property type="entry name" value="SF1_C_Upf1"/>
    <property type="match status" value="1"/>
</dbReference>
<keyword evidence="6" id="KW-0175">Coiled coil</keyword>
<dbReference type="AlphaFoldDB" id="A0AAG5DVU8"/>
<dbReference type="Pfam" id="PF13086">
    <property type="entry name" value="AAA_11"/>
    <property type="match status" value="2"/>
</dbReference>
<evidence type="ECO:0000256" key="2">
    <source>
        <dbReference type="ARBA" id="ARBA00005601"/>
    </source>
</evidence>
<evidence type="ECO:0000256" key="7">
    <source>
        <dbReference type="SAM" id="MobiDB-lite"/>
    </source>
</evidence>
<comment type="catalytic activity">
    <reaction evidence="5">
        <text>ATP + H2O = ADP + phosphate + H(+)</text>
        <dbReference type="Rhea" id="RHEA:13065"/>
        <dbReference type="ChEBI" id="CHEBI:15377"/>
        <dbReference type="ChEBI" id="CHEBI:15378"/>
        <dbReference type="ChEBI" id="CHEBI:30616"/>
        <dbReference type="ChEBI" id="CHEBI:43474"/>
        <dbReference type="ChEBI" id="CHEBI:456216"/>
        <dbReference type="EC" id="3.6.4.13"/>
    </reaction>
</comment>
<sequence length="1185" mass="133174">MFKILAWAFHRVTQTNTVVAEYEEQIRLLSEQLQQYEQLQRYEQGTVEPNYLKKTGRVTIVRRDYFVIDQMYSVPNDMLKGCIGSESIEENTPITFLAYRQLDETSGERTIKVAKIVSVGDEKGPARRVAPNAARGVAEKHTKPAAGSNGTICTREEQGFVVGEKNNVITVETLGNDVISVDMNKTHTSFVPVVGDYVTLETRGEEQRVTAIEPFRSNGTGHILSVTPDGGTIFAFNRTYAYTSECLADAYRPSVNDTVEFLAIENVRVEFRFLSVKLSVAGVHKAGGTLEKSPISRTPTVGQRAQKEVREEGAERSQDKPISIVGDFKVTLLSSDETVERTIILKNESRTPQMIREIKGPKGNSLVTLKRPTTLAQCFLLPGETLEYVFSITGGTFTGQHHEEWVWMVAGRISIKRKFIITIGDVPETVVGPADMQSSRPVFDAKTKEMQQKQAALSVLREHQQARIVPGTAKNKRPNFVAFSYPAFNVPPELFDLVLTTHDNGELMHSLCGTPYCLGQPLTADTYINRFRHCIFLEEIRQCIEFRQHDIERADFLREDNFLALHVPNIMEARPAILAGNVINVTATERQEGEQRPVVFQGVIHKVLQHRLLVKFDYNFQTSYKGESYRITFSYARGSYRKMQHAIGRVKLIFGMEYLFPETVARREPYLNVRLNERDELMLRDGSRKQGGRLLPWQNPNLNRYQKAAIVNVLRGEARPQPYVIVGPPGTGKTITTVELIHQLVLNAPDCRLIVATPSNSAADLITERLTSVLSARDFIRLVGANQVERDLIPPHLTEHYAMVDIAEDGTSMGGEPVAEPRLRKFQAKHIKERRVTISTCSTVGMLMRMSFPRNHFTHIIIDEAGQSVEPETLMPLALINRNIGSVTLVGDPQQLGPTVQSNEARGFGYDISLMERLLNSALPYAIDLSRFPDTHGYDPRLVTKLCINYRTIPSVLAVYSDLFYDSQLVPMQTNTVEDSELLTTLHGILEVKRPTADYGFFFCGINGINKQTPESPSWFNPLEASMVQKIVEVLYRKGYKPEELGIVTPYVMQVRLIRKQLSFASLESPKVGSVEEFQGQERRIMIVSMVRSCTSQLMYDRRAVLAFISSPKRINVAISRAKVAVIVVGNPNLLAFDETWLQILRRAVDNGTYVGCTLSETLLEAIQTGTPLKLKPYIQKTSGA</sequence>
<feature type="region of interest" description="Disordered" evidence="7">
    <location>
        <begin position="291"/>
        <end position="316"/>
    </location>
</feature>
<dbReference type="SUPFAM" id="SSF52540">
    <property type="entry name" value="P-loop containing nucleoside triphosphate hydrolases"/>
    <property type="match status" value="1"/>
</dbReference>
<evidence type="ECO:0000256" key="4">
    <source>
        <dbReference type="ARBA" id="ARBA00022490"/>
    </source>
</evidence>
<dbReference type="InterPro" id="IPR027417">
    <property type="entry name" value="P-loop_NTPase"/>
</dbReference>
<name>A0AAG5DVU8_ANOAO</name>
<dbReference type="Pfam" id="PF13087">
    <property type="entry name" value="AAA_12"/>
    <property type="match status" value="1"/>
</dbReference>
<comment type="similarity">
    <text evidence="2">Belongs to the DNA2/NAM7 helicase family. SDE3 subfamily.</text>
</comment>